<dbReference type="InterPro" id="IPR047498">
    <property type="entry name" value="RING-HC_ORTHRUS_rpt1"/>
</dbReference>
<dbReference type="InterPro" id="IPR018957">
    <property type="entry name" value="Znf_C3HC4_RING-type"/>
</dbReference>
<dbReference type="GO" id="GO:0016567">
    <property type="term" value="P:protein ubiquitination"/>
    <property type="evidence" value="ECO:0007669"/>
    <property type="project" value="UniProtKB-UniPathway"/>
</dbReference>
<dbReference type="InterPro" id="IPR015947">
    <property type="entry name" value="PUA-like_sf"/>
</dbReference>
<comment type="pathway">
    <text evidence="2">Protein modification; protein ubiquitination.</text>
</comment>
<evidence type="ECO:0000256" key="1">
    <source>
        <dbReference type="ARBA" id="ARBA00000900"/>
    </source>
</evidence>
<keyword evidence="10 12" id="KW-0539">Nucleus</keyword>
<dbReference type="SUPFAM" id="SSF57903">
    <property type="entry name" value="FYVE/PHD zinc finger"/>
    <property type="match status" value="1"/>
</dbReference>
<name>A0A426ZH29_ENSVE</name>
<evidence type="ECO:0000256" key="3">
    <source>
        <dbReference type="ARBA" id="ARBA00012483"/>
    </source>
</evidence>
<dbReference type="InterPro" id="IPR019786">
    <property type="entry name" value="Zinc_finger_PHD-type_CS"/>
</dbReference>
<dbReference type="PANTHER" id="PTHR14140">
    <property type="entry name" value="E3 UBIQUITIN-PROTEIN LIGASE UHRF-RELATED"/>
    <property type="match status" value="1"/>
</dbReference>
<dbReference type="EMBL" id="AMZH03006651">
    <property type="protein sequence ID" value="RRT63293.1"/>
    <property type="molecule type" value="Genomic_DNA"/>
</dbReference>
<dbReference type="SMART" id="SM00184">
    <property type="entry name" value="RING"/>
    <property type="match status" value="2"/>
</dbReference>
<keyword evidence="9" id="KW-0238">DNA-binding</keyword>
<evidence type="ECO:0000256" key="5">
    <source>
        <dbReference type="ARBA" id="ARBA00022723"/>
    </source>
</evidence>
<dbReference type="InterPro" id="IPR011011">
    <property type="entry name" value="Znf_FYVE_PHD"/>
</dbReference>
<dbReference type="InterPro" id="IPR001841">
    <property type="entry name" value="Znf_RING"/>
</dbReference>
<organism evidence="17 18">
    <name type="scientific">Ensete ventricosum</name>
    <name type="common">Abyssinian banana</name>
    <name type="synonym">Musa ensete</name>
    <dbReference type="NCBI Taxonomy" id="4639"/>
    <lineage>
        <taxon>Eukaryota</taxon>
        <taxon>Viridiplantae</taxon>
        <taxon>Streptophyta</taxon>
        <taxon>Embryophyta</taxon>
        <taxon>Tracheophyta</taxon>
        <taxon>Spermatophyta</taxon>
        <taxon>Magnoliopsida</taxon>
        <taxon>Liliopsida</taxon>
        <taxon>Zingiberales</taxon>
        <taxon>Musaceae</taxon>
        <taxon>Ensete</taxon>
    </lineage>
</organism>
<dbReference type="Pfam" id="PF00097">
    <property type="entry name" value="zf-C3HC4"/>
    <property type="match status" value="1"/>
</dbReference>
<evidence type="ECO:0000256" key="12">
    <source>
        <dbReference type="PROSITE-ProRule" id="PRU00358"/>
    </source>
</evidence>
<dbReference type="SUPFAM" id="SSF88697">
    <property type="entry name" value="PUA domain-like"/>
    <property type="match status" value="1"/>
</dbReference>
<dbReference type="GO" id="GO:0061630">
    <property type="term" value="F:ubiquitin protein ligase activity"/>
    <property type="evidence" value="ECO:0007669"/>
    <property type="project" value="UniProtKB-EC"/>
</dbReference>
<dbReference type="GO" id="GO:0008270">
    <property type="term" value="F:zinc ion binding"/>
    <property type="evidence" value="ECO:0007669"/>
    <property type="project" value="UniProtKB-KW"/>
</dbReference>
<evidence type="ECO:0000256" key="13">
    <source>
        <dbReference type="SAM" id="MobiDB-lite"/>
    </source>
</evidence>
<evidence type="ECO:0000259" key="15">
    <source>
        <dbReference type="PROSITE" id="PS50089"/>
    </source>
</evidence>
<comment type="catalytic activity">
    <reaction evidence="1">
        <text>S-ubiquitinyl-[E2 ubiquitin-conjugating enzyme]-L-cysteine + [acceptor protein]-L-lysine = [E2 ubiquitin-conjugating enzyme]-L-cysteine + N(6)-ubiquitinyl-[acceptor protein]-L-lysine.</text>
        <dbReference type="EC" id="2.3.2.27"/>
    </reaction>
</comment>
<feature type="domain" description="RING-type" evidence="15">
    <location>
        <begin position="142"/>
        <end position="194"/>
    </location>
</feature>
<feature type="domain" description="YDG" evidence="16">
    <location>
        <begin position="283"/>
        <end position="439"/>
    </location>
</feature>
<dbReference type="Gene3D" id="2.30.280.10">
    <property type="entry name" value="SRA-YDG"/>
    <property type="match status" value="2"/>
</dbReference>
<evidence type="ECO:0000313" key="17">
    <source>
        <dbReference type="EMBL" id="RRT63293.1"/>
    </source>
</evidence>
<dbReference type="InterPro" id="IPR045134">
    <property type="entry name" value="UHRF1/2-like"/>
</dbReference>
<dbReference type="PROSITE" id="PS01359">
    <property type="entry name" value="ZF_PHD_1"/>
    <property type="match status" value="1"/>
</dbReference>
<dbReference type="Gene3D" id="3.30.40.10">
    <property type="entry name" value="Zinc/RING finger domain, C3HC4 (zinc finger)"/>
    <property type="match status" value="2"/>
</dbReference>
<reference evidence="17 18" key="1">
    <citation type="journal article" date="2014" name="Agronomy (Basel)">
        <title>A Draft Genome Sequence for Ensete ventricosum, the Drought-Tolerant Tree Against Hunger.</title>
        <authorList>
            <person name="Harrison J."/>
            <person name="Moore K.A."/>
            <person name="Paszkiewicz K."/>
            <person name="Jones T."/>
            <person name="Grant M."/>
            <person name="Ambacheew D."/>
            <person name="Muzemil S."/>
            <person name="Studholme D.J."/>
        </authorList>
    </citation>
    <scope>NUCLEOTIDE SEQUENCE [LARGE SCALE GENOMIC DNA]</scope>
</reference>
<proteinExistence type="predicted"/>
<dbReference type="SUPFAM" id="SSF57850">
    <property type="entry name" value="RING/U-box"/>
    <property type="match status" value="1"/>
</dbReference>
<dbReference type="InterPro" id="IPR036987">
    <property type="entry name" value="SRA-YDG_sf"/>
</dbReference>
<dbReference type="Proteomes" id="UP000287651">
    <property type="component" value="Unassembled WGS sequence"/>
</dbReference>
<dbReference type="PANTHER" id="PTHR14140:SF27">
    <property type="entry name" value="OS04G0289800 PROTEIN"/>
    <property type="match status" value="1"/>
</dbReference>
<feature type="region of interest" description="Disordered" evidence="13">
    <location>
        <begin position="653"/>
        <end position="676"/>
    </location>
</feature>
<evidence type="ECO:0000259" key="16">
    <source>
        <dbReference type="PROSITE" id="PS51015"/>
    </source>
</evidence>
<dbReference type="PROSITE" id="PS50016">
    <property type="entry name" value="ZF_PHD_2"/>
    <property type="match status" value="1"/>
</dbReference>
<evidence type="ECO:0000256" key="7">
    <source>
        <dbReference type="ARBA" id="ARBA00022786"/>
    </source>
</evidence>
<evidence type="ECO:0000256" key="4">
    <source>
        <dbReference type="ARBA" id="ARBA00022679"/>
    </source>
</evidence>
<feature type="domain" description="PHD-type" evidence="14">
    <location>
        <begin position="12"/>
        <end position="64"/>
    </location>
</feature>
<keyword evidence="7" id="KW-0833">Ubl conjugation pathway</keyword>
<dbReference type="PROSITE" id="PS51015">
    <property type="entry name" value="YDG"/>
    <property type="match status" value="1"/>
</dbReference>
<dbReference type="SMART" id="SM00249">
    <property type="entry name" value="PHD"/>
    <property type="match status" value="1"/>
</dbReference>
<keyword evidence="8" id="KW-0862">Zinc</keyword>
<dbReference type="CDD" id="cd23138">
    <property type="entry name" value="RING-HC_ORTHRUS_rpt1"/>
    <property type="match status" value="1"/>
</dbReference>
<keyword evidence="4" id="KW-0808">Transferase</keyword>
<evidence type="ECO:0000256" key="2">
    <source>
        <dbReference type="ARBA" id="ARBA00004906"/>
    </source>
</evidence>
<dbReference type="EC" id="2.3.2.27" evidence="3"/>
<evidence type="ECO:0000256" key="9">
    <source>
        <dbReference type="ARBA" id="ARBA00023125"/>
    </source>
</evidence>
<dbReference type="InterPro" id="IPR019787">
    <property type="entry name" value="Znf_PHD-finger"/>
</dbReference>
<dbReference type="CDD" id="cd15489">
    <property type="entry name" value="PHD_SF"/>
    <property type="match status" value="1"/>
</dbReference>
<protein>
    <recommendedName>
        <fullName evidence="3">RING-type E3 ubiquitin transferase</fullName>
        <ecNumber evidence="3">2.3.2.27</ecNumber>
    </recommendedName>
</protein>
<dbReference type="Pfam" id="PF00628">
    <property type="entry name" value="PHD"/>
    <property type="match status" value="1"/>
</dbReference>
<dbReference type="GO" id="GO:0044027">
    <property type="term" value="P:negative regulation of gene expression via chromosomal CpG island methylation"/>
    <property type="evidence" value="ECO:0007669"/>
    <property type="project" value="TreeGrafter"/>
</dbReference>
<comment type="caution">
    <text evidence="17">The sequence shown here is derived from an EMBL/GenBank/DDBJ whole genome shotgun (WGS) entry which is preliminary data.</text>
</comment>
<comment type="subcellular location">
    <subcellularLocation>
        <location evidence="12">Nucleus</location>
    </subcellularLocation>
</comment>
<dbReference type="PROSITE" id="PS50089">
    <property type="entry name" value="ZF_RING_2"/>
    <property type="match status" value="1"/>
</dbReference>
<accession>A0A426ZH29</accession>
<sequence length="676" mass="75848">MASPVDLPCDADGRCMVCEAVPPSPAEVVLCRTCATPWHAPCLSLPPETLAMAVNWECPDCSSPDGSGVVAAVPDADSALIASIRAIEVDQSLTEKEKAWRRQVLVGGRGWVLVETDNEEEKKGKKMGNDDVLGFLDAKFICSFCMQLPDRPVTVTHRMLCFASATATPCGHNFCLKCFQKWVGQGKHSCAKCRAPIPSKMACEPRINSALVVAIRMAKTALSTIPSDKRREYHSMCNENRPDKAFTTERAKKAGKANACSGQIFVTVPPDHFGPILAVHDPKRKKGVLVGEIWEDRLECRQWGAHLPHVAGIAGQSNQGAQSIALSGGYEDDEDHGDWFLYTGRSRKEKRSSYAPETGVRYDGIYRIEKCWRKVGIQVNRELMDLIELLQKRKHEVHAEESNAEISNLLDLSIEKENNDQEKRLRNYGSDLGENMVENESVALKGKKLKGKGFDIYEQPYKSVDGESETYAVNCEMDEIGETYCLGLKDKVVRCVTYKRGKTNCMLNGIDKTLSLGLTNKVGHYVTYKRRKLTCEMDEIGMTSCLDLTNKVGHYVTYERRKLNCEMDEIGTTSCLGLTNKVVHYVTYNRRKTNCEMDKTDKTSCLGVTNKVVHYVTYKRRKTNYEMDKIEKINCLGFTSKVVHYVTYKRRKTNQDRAGKNSLKKPSSDDTEENLE</sequence>
<dbReference type="GO" id="GO:0003677">
    <property type="term" value="F:DNA binding"/>
    <property type="evidence" value="ECO:0007669"/>
    <property type="project" value="UniProtKB-KW"/>
</dbReference>
<evidence type="ECO:0000256" key="10">
    <source>
        <dbReference type="ARBA" id="ARBA00023242"/>
    </source>
</evidence>
<gene>
    <name evidence="17" type="ORF">B296_00042815</name>
</gene>
<dbReference type="GO" id="GO:0005634">
    <property type="term" value="C:nucleus"/>
    <property type="evidence" value="ECO:0007669"/>
    <property type="project" value="UniProtKB-SubCell"/>
</dbReference>
<evidence type="ECO:0000313" key="18">
    <source>
        <dbReference type="Proteomes" id="UP000287651"/>
    </source>
</evidence>
<evidence type="ECO:0000256" key="6">
    <source>
        <dbReference type="ARBA" id="ARBA00022771"/>
    </source>
</evidence>
<dbReference type="InterPro" id="IPR013083">
    <property type="entry name" value="Znf_RING/FYVE/PHD"/>
</dbReference>
<dbReference type="InterPro" id="IPR003105">
    <property type="entry name" value="SRA_YDG"/>
</dbReference>
<dbReference type="AlphaFoldDB" id="A0A426ZH29"/>
<evidence type="ECO:0000256" key="11">
    <source>
        <dbReference type="PROSITE-ProRule" id="PRU00175"/>
    </source>
</evidence>
<keyword evidence="5" id="KW-0479">Metal-binding</keyword>
<dbReference type="Pfam" id="PF02182">
    <property type="entry name" value="SAD_SRA"/>
    <property type="match status" value="1"/>
</dbReference>
<evidence type="ECO:0000259" key="14">
    <source>
        <dbReference type="PROSITE" id="PS50016"/>
    </source>
</evidence>
<dbReference type="InterPro" id="IPR001965">
    <property type="entry name" value="Znf_PHD"/>
</dbReference>
<dbReference type="SMART" id="SM00466">
    <property type="entry name" value="SRA"/>
    <property type="match status" value="1"/>
</dbReference>
<evidence type="ECO:0000256" key="8">
    <source>
        <dbReference type="ARBA" id="ARBA00022833"/>
    </source>
</evidence>
<dbReference type="UniPathway" id="UPA00143"/>
<keyword evidence="6 11" id="KW-0863">Zinc-finger</keyword>